<dbReference type="RefSeq" id="WP_001015166.1">
    <property type="nucleotide sequence ID" value="NZ_AP026092.1"/>
</dbReference>
<dbReference type="Proteomes" id="UP000517067">
    <property type="component" value="Unassembled WGS sequence"/>
</dbReference>
<gene>
    <name evidence="1" type="ORF">G4A47_25415</name>
</gene>
<dbReference type="EMBL" id="JABUPU010000072">
    <property type="protein sequence ID" value="NYP88422.1"/>
    <property type="molecule type" value="Genomic_DNA"/>
</dbReference>
<evidence type="ECO:0000313" key="1">
    <source>
        <dbReference type="EMBL" id="NYP88422.1"/>
    </source>
</evidence>
<evidence type="ECO:0000313" key="2">
    <source>
        <dbReference type="Proteomes" id="UP000517067"/>
    </source>
</evidence>
<comment type="caution">
    <text evidence="1">The sequence shown here is derived from an EMBL/GenBank/DDBJ whole genome shotgun (WGS) entry which is preliminary data.</text>
</comment>
<reference evidence="1 2" key="1">
    <citation type="journal article" date="2020" name="J. Appl. Microbiol.">
        <title>Genetic characterization of Shigatoxigenic and enteropathogenic Escherichia coli O80:H2 from diarrheic and septicemic calves and relatedness to human Shigatoxigenic E. coli O80:H2.</title>
        <authorList>
            <person name="Habets A."/>
            <person name="Crombe F."/>
            <person name="Nakamura K."/>
            <person name="Guerin V."/>
            <person name="De Rauw K."/>
            <person name="Pierard D."/>
            <person name="Saulmont M."/>
            <person name="Hayashi T."/>
            <person name="Mainil J.G."/>
            <person name="Thiry D."/>
        </authorList>
    </citation>
    <scope>NUCLEOTIDE SEQUENCE [LARGE SCALE GENOMIC DNA]</scope>
    <source>
        <strain evidence="1 2">EH3307</strain>
    </source>
</reference>
<sequence length="213" mass="24450">MNHEEMNQRISCLENEITELNKKLSVLMVSEDEKKRRDEQEAAFYDDCIKIARRTFAKILQEKFLPTALSEKYSITVKSAGEEGNKRYFIASAPDKDQEWGDNRPSFIVTSDDWNITIREDGKVTPASHQHSEALIEFAIDYLKNNKKQGLMKRIGRCMGYLQVAAEIEALASGADKDAVVREALLRDFDNPPFKKVPAYWFHPGLTYLKGRI</sequence>
<proteinExistence type="predicted"/>
<protein>
    <submittedName>
        <fullName evidence="1">Uncharacterized protein</fullName>
    </submittedName>
</protein>
<name>A0A0C2BIX8_ECOLX</name>
<organism evidence="1 2">
    <name type="scientific">Escherichia coli</name>
    <dbReference type="NCBI Taxonomy" id="562"/>
    <lineage>
        <taxon>Bacteria</taxon>
        <taxon>Pseudomonadati</taxon>
        <taxon>Pseudomonadota</taxon>
        <taxon>Gammaproteobacteria</taxon>
        <taxon>Enterobacterales</taxon>
        <taxon>Enterobacteriaceae</taxon>
        <taxon>Escherichia</taxon>
    </lineage>
</organism>
<accession>A0A0C2BIX8</accession>
<dbReference type="AlphaFoldDB" id="A0A0C2BIX8"/>